<organism evidence="14 15">
    <name type="scientific">Crassostrea virginica</name>
    <name type="common">Eastern oyster</name>
    <dbReference type="NCBI Taxonomy" id="6565"/>
    <lineage>
        <taxon>Eukaryota</taxon>
        <taxon>Metazoa</taxon>
        <taxon>Spiralia</taxon>
        <taxon>Lophotrochozoa</taxon>
        <taxon>Mollusca</taxon>
        <taxon>Bivalvia</taxon>
        <taxon>Autobranchia</taxon>
        <taxon>Pteriomorphia</taxon>
        <taxon>Ostreida</taxon>
        <taxon>Ostreoidea</taxon>
        <taxon>Ostreidae</taxon>
        <taxon>Crassostrea</taxon>
    </lineage>
</organism>
<feature type="transmembrane region" description="Helical" evidence="12">
    <location>
        <begin position="95"/>
        <end position="116"/>
    </location>
</feature>
<evidence type="ECO:0000256" key="8">
    <source>
        <dbReference type="ARBA" id="ARBA00023170"/>
    </source>
</evidence>
<evidence type="ECO:0000259" key="13">
    <source>
        <dbReference type="PROSITE" id="PS50262"/>
    </source>
</evidence>
<evidence type="ECO:0000256" key="5">
    <source>
        <dbReference type="ARBA" id="ARBA00022989"/>
    </source>
</evidence>
<feature type="transmembrane region" description="Helical" evidence="12">
    <location>
        <begin position="270"/>
        <end position="292"/>
    </location>
</feature>
<feature type="domain" description="G-protein coupled receptors family 1 profile" evidence="13">
    <location>
        <begin position="38"/>
        <end position="289"/>
    </location>
</feature>
<dbReference type="Gene3D" id="1.20.1070.10">
    <property type="entry name" value="Rhodopsin 7-helix transmembrane proteins"/>
    <property type="match status" value="1"/>
</dbReference>
<dbReference type="PRINTS" id="PR00237">
    <property type="entry name" value="GPCRRHODOPSN"/>
</dbReference>
<keyword evidence="7 12" id="KW-0472">Membrane</keyword>
<accession>A0A8B8CBL7</accession>
<dbReference type="GO" id="GO:0043005">
    <property type="term" value="C:neuron projection"/>
    <property type="evidence" value="ECO:0007669"/>
    <property type="project" value="TreeGrafter"/>
</dbReference>
<dbReference type="PROSITE" id="PS50262">
    <property type="entry name" value="G_PROTEIN_RECEP_F1_2"/>
    <property type="match status" value="1"/>
</dbReference>
<gene>
    <name evidence="15 16" type="primary">LOC111118133</name>
</gene>
<dbReference type="InterPro" id="IPR017452">
    <property type="entry name" value="GPCR_Rhodpsn_7TM"/>
</dbReference>
<keyword evidence="6 10" id="KW-0297">G-protein coupled receptor</keyword>
<dbReference type="Pfam" id="PF00001">
    <property type="entry name" value="7tm_1"/>
    <property type="match status" value="1"/>
</dbReference>
<feature type="region of interest" description="Disordered" evidence="11">
    <location>
        <begin position="328"/>
        <end position="368"/>
    </location>
</feature>
<dbReference type="SUPFAM" id="SSF81321">
    <property type="entry name" value="Family A G protein-coupled receptor-like"/>
    <property type="match status" value="1"/>
</dbReference>
<keyword evidence="4 10" id="KW-0812">Transmembrane</keyword>
<evidence type="ECO:0000256" key="11">
    <source>
        <dbReference type="SAM" id="MobiDB-lite"/>
    </source>
</evidence>
<feature type="transmembrane region" description="Helical" evidence="12">
    <location>
        <begin position="231"/>
        <end position="250"/>
    </location>
</feature>
<proteinExistence type="inferred from homology"/>
<keyword evidence="9 10" id="KW-0807">Transducer</keyword>
<dbReference type="Proteomes" id="UP000694844">
    <property type="component" value="Chromosome 2"/>
</dbReference>
<dbReference type="PANTHER" id="PTHR24229:SF40">
    <property type="entry name" value="ALLATOSTATIN C RECEPTOR 1-RELATED"/>
    <property type="match status" value="1"/>
</dbReference>
<name>A0A8B8CBL7_CRAVI</name>
<keyword evidence="8 10" id="KW-0675">Receptor</keyword>
<dbReference type="GO" id="GO:0005886">
    <property type="term" value="C:plasma membrane"/>
    <property type="evidence" value="ECO:0007669"/>
    <property type="project" value="UniProtKB-SubCell"/>
</dbReference>
<dbReference type="PRINTS" id="PR01012">
    <property type="entry name" value="NRPEPTIDEYR"/>
</dbReference>
<evidence type="ECO:0000256" key="10">
    <source>
        <dbReference type="RuleBase" id="RU000688"/>
    </source>
</evidence>
<dbReference type="KEGG" id="cvn:111118133"/>
<dbReference type="RefSeq" id="XP_022313158.1">
    <property type="nucleotide sequence ID" value="XM_022457450.1"/>
</dbReference>
<sequence length="368" mass="41825">MEASNNTTLSRCAELTYNTEDLLVVAIYILIGVSGLFGNVLVIYVILHSPKMKTVTNMYIFNLALSDLIFLLHIAMITTTMIVKQWIFGEAVCKIFFMTNAITVFSSALTLTSLSVDRYIAVCKPVISQKIRQPRKAAIVIMCVWFVSLLLSMPIILYAQRKENSGTYSCQVDWPDPTVIPAYIIYIFILGFAVPFCFISILYTSVIIHMKRAGPANRQRSTEQRKNHRKVTFLVLAIILVYVICWLPYWTFQIIIAVLDLYTASFSLPLFKVTTVLTFANSMINPVLYAFLSENFRQAFKEVFRSRCICRERIRYFLQTGDRNEVELDSTRRPGHVSNQTEAVSNEEDKTEGPQDGQTDNGGVYTGP</sequence>
<dbReference type="SMART" id="SM01381">
    <property type="entry name" value="7TM_GPCR_Srsx"/>
    <property type="match status" value="1"/>
</dbReference>
<protein>
    <submittedName>
        <fullName evidence="15 16">Somatostatin receptor type 2-like</fullName>
    </submittedName>
</protein>
<dbReference type="PROSITE" id="PS00237">
    <property type="entry name" value="G_PROTEIN_RECEP_F1_1"/>
    <property type="match status" value="1"/>
</dbReference>
<reference evidence="15 16" key="1">
    <citation type="submission" date="2025-04" db="UniProtKB">
        <authorList>
            <consortium name="RefSeq"/>
        </authorList>
    </citation>
    <scope>IDENTIFICATION</scope>
    <source>
        <tissue evidence="15 16">Whole sample</tissue>
    </source>
</reference>
<dbReference type="InterPro" id="IPR000276">
    <property type="entry name" value="GPCR_Rhodpsn"/>
</dbReference>
<dbReference type="PANTHER" id="PTHR24229">
    <property type="entry name" value="NEUROPEPTIDES RECEPTOR"/>
    <property type="match status" value="1"/>
</dbReference>
<comment type="similarity">
    <text evidence="2 10">Belongs to the G-protein coupled receptor 1 family.</text>
</comment>
<feature type="transmembrane region" description="Helical" evidence="12">
    <location>
        <begin position="59"/>
        <end position="83"/>
    </location>
</feature>
<dbReference type="AlphaFoldDB" id="A0A8B8CBL7"/>
<dbReference type="GO" id="GO:0042277">
    <property type="term" value="F:peptide binding"/>
    <property type="evidence" value="ECO:0007669"/>
    <property type="project" value="TreeGrafter"/>
</dbReference>
<evidence type="ECO:0000256" key="1">
    <source>
        <dbReference type="ARBA" id="ARBA00004651"/>
    </source>
</evidence>
<dbReference type="OrthoDB" id="6076970at2759"/>
<dbReference type="GeneID" id="111118133"/>
<dbReference type="GO" id="GO:0004983">
    <property type="term" value="F:neuropeptide Y receptor activity"/>
    <property type="evidence" value="ECO:0007669"/>
    <property type="project" value="InterPro"/>
</dbReference>
<keyword evidence="5 12" id="KW-1133">Transmembrane helix</keyword>
<evidence type="ECO:0000313" key="14">
    <source>
        <dbReference type="Proteomes" id="UP000694844"/>
    </source>
</evidence>
<feature type="transmembrane region" description="Helical" evidence="12">
    <location>
        <begin position="137"/>
        <end position="159"/>
    </location>
</feature>
<dbReference type="RefSeq" id="XP_022313157.1">
    <property type="nucleotide sequence ID" value="XM_022457449.1"/>
</dbReference>
<feature type="transmembrane region" description="Helical" evidence="12">
    <location>
        <begin position="183"/>
        <end position="210"/>
    </location>
</feature>
<evidence type="ECO:0000256" key="7">
    <source>
        <dbReference type="ARBA" id="ARBA00023136"/>
    </source>
</evidence>
<comment type="subcellular location">
    <subcellularLocation>
        <location evidence="1">Cell membrane</location>
        <topology evidence="1">Multi-pass membrane protein</topology>
    </subcellularLocation>
</comment>
<evidence type="ECO:0000256" key="3">
    <source>
        <dbReference type="ARBA" id="ARBA00022475"/>
    </source>
</evidence>
<dbReference type="InterPro" id="IPR000611">
    <property type="entry name" value="NPY_rcpt"/>
</dbReference>
<evidence type="ECO:0000313" key="15">
    <source>
        <dbReference type="RefSeq" id="XP_022313157.1"/>
    </source>
</evidence>
<keyword evidence="3" id="KW-1003">Cell membrane</keyword>
<keyword evidence="14" id="KW-1185">Reference proteome</keyword>
<evidence type="ECO:0000256" key="6">
    <source>
        <dbReference type="ARBA" id="ARBA00023040"/>
    </source>
</evidence>
<evidence type="ECO:0000256" key="9">
    <source>
        <dbReference type="ARBA" id="ARBA00023224"/>
    </source>
</evidence>
<evidence type="ECO:0000256" key="4">
    <source>
        <dbReference type="ARBA" id="ARBA00022692"/>
    </source>
</evidence>
<evidence type="ECO:0000256" key="2">
    <source>
        <dbReference type="ARBA" id="ARBA00010663"/>
    </source>
</evidence>
<feature type="transmembrane region" description="Helical" evidence="12">
    <location>
        <begin position="25"/>
        <end position="47"/>
    </location>
</feature>
<evidence type="ECO:0000313" key="16">
    <source>
        <dbReference type="RefSeq" id="XP_022313158.1"/>
    </source>
</evidence>
<evidence type="ECO:0000256" key="12">
    <source>
        <dbReference type="SAM" id="Phobius"/>
    </source>
</evidence>